<evidence type="ECO:0000313" key="3">
    <source>
        <dbReference type="Proteomes" id="UP000592216"/>
    </source>
</evidence>
<gene>
    <name evidence="2" type="ORF">HJ536_16665</name>
</gene>
<evidence type="ECO:0000256" key="1">
    <source>
        <dbReference type="SAM" id="MobiDB-lite"/>
    </source>
</evidence>
<dbReference type="EMBL" id="JABCJE010000010">
    <property type="protein sequence ID" value="NVO24990.1"/>
    <property type="molecule type" value="Genomic_DNA"/>
</dbReference>
<comment type="caution">
    <text evidence="2">The sequence shown here is derived from an EMBL/GenBank/DDBJ whole genome shotgun (WGS) entry which is preliminary data.</text>
</comment>
<name>A0A850QDL7_9RHOB</name>
<protein>
    <recommendedName>
        <fullName evidence="4">DUF4258 domain-containing protein</fullName>
    </recommendedName>
</protein>
<reference evidence="2 3" key="1">
    <citation type="submission" date="2020-04" db="EMBL/GenBank/DDBJ databases">
        <title>Donghicola sp., a member of the Rhodobacteraceae family isolated from mangrove forest in Thailand.</title>
        <authorList>
            <person name="Charoenyingcharoen P."/>
            <person name="Yukphan P."/>
        </authorList>
    </citation>
    <scope>NUCLEOTIDE SEQUENCE [LARGE SCALE GENOMIC DNA]</scope>
    <source>
        <strain evidence="2 3">B5-SW-15</strain>
    </source>
</reference>
<organism evidence="2 3">
    <name type="scientific">Donghicola mangrovi</name>
    <dbReference type="NCBI Taxonomy" id="2729614"/>
    <lineage>
        <taxon>Bacteria</taxon>
        <taxon>Pseudomonadati</taxon>
        <taxon>Pseudomonadota</taxon>
        <taxon>Alphaproteobacteria</taxon>
        <taxon>Rhodobacterales</taxon>
        <taxon>Roseobacteraceae</taxon>
        <taxon>Donghicola</taxon>
    </lineage>
</organism>
<feature type="region of interest" description="Disordered" evidence="1">
    <location>
        <begin position="80"/>
        <end position="99"/>
    </location>
</feature>
<dbReference type="AlphaFoldDB" id="A0A850QDL7"/>
<accession>A0A850QDL7</accession>
<dbReference type="RefSeq" id="WP_177158585.1">
    <property type="nucleotide sequence ID" value="NZ_JABCJE010000010.1"/>
</dbReference>
<evidence type="ECO:0008006" key="4">
    <source>
        <dbReference type="Google" id="ProtNLM"/>
    </source>
</evidence>
<proteinExistence type="predicted"/>
<dbReference type="Proteomes" id="UP000592216">
    <property type="component" value="Unassembled WGS sequence"/>
</dbReference>
<evidence type="ECO:0000313" key="2">
    <source>
        <dbReference type="EMBL" id="NVO24990.1"/>
    </source>
</evidence>
<sequence>MLDLQMTNHAEIRRQQRGFRKADIDVLVALGEPCGHDGYRIPRRVAQDEIQRLKARIRQIERLSESIAIVTGNAVITVHHGENRRANGRRRKGGNNEGN</sequence>